<feature type="transmembrane region" description="Helical" evidence="2">
    <location>
        <begin position="164"/>
        <end position="184"/>
    </location>
</feature>
<reference evidence="3" key="1">
    <citation type="journal article" date="2014" name="Int. J. Syst. Evol. Microbiol.">
        <title>Complete genome sequence of Corynebacterium casei LMG S-19264T (=DSM 44701T), isolated from a smear-ripened cheese.</title>
        <authorList>
            <consortium name="US DOE Joint Genome Institute (JGI-PGF)"/>
            <person name="Walter F."/>
            <person name="Albersmeier A."/>
            <person name="Kalinowski J."/>
            <person name="Ruckert C."/>
        </authorList>
    </citation>
    <scope>NUCLEOTIDE SEQUENCE</scope>
    <source>
        <strain evidence="3">CGMCC 4.7403</strain>
    </source>
</reference>
<accession>A0A918ZLU9</accession>
<evidence type="ECO:0000313" key="3">
    <source>
        <dbReference type="EMBL" id="GHE58035.1"/>
    </source>
</evidence>
<feature type="region of interest" description="Disordered" evidence="1">
    <location>
        <begin position="857"/>
        <end position="883"/>
    </location>
</feature>
<keyword evidence="2" id="KW-1133">Transmembrane helix</keyword>
<feature type="transmembrane region" description="Helical" evidence="2">
    <location>
        <begin position="235"/>
        <end position="258"/>
    </location>
</feature>
<comment type="caution">
    <text evidence="3">The sequence shown here is derived from an EMBL/GenBank/DDBJ whole genome shotgun (WGS) entry which is preliminary data.</text>
</comment>
<feature type="region of interest" description="Disordered" evidence="1">
    <location>
        <begin position="589"/>
        <end position="609"/>
    </location>
</feature>
<gene>
    <name evidence="3" type="ORF">GCM10017771_80940</name>
</gene>
<evidence type="ECO:0008006" key="5">
    <source>
        <dbReference type="Google" id="ProtNLM"/>
    </source>
</evidence>
<keyword evidence="4" id="KW-1185">Reference proteome</keyword>
<dbReference type="InterPro" id="IPR018580">
    <property type="entry name" value="Uncharacterised_YfhO"/>
</dbReference>
<evidence type="ECO:0000256" key="2">
    <source>
        <dbReference type="SAM" id="Phobius"/>
    </source>
</evidence>
<keyword evidence="2" id="KW-0472">Membrane</keyword>
<feature type="transmembrane region" description="Helical" evidence="2">
    <location>
        <begin position="110"/>
        <end position="132"/>
    </location>
</feature>
<feature type="transmembrane region" description="Helical" evidence="2">
    <location>
        <begin position="404"/>
        <end position="424"/>
    </location>
</feature>
<feature type="transmembrane region" description="Helical" evidence="2">
    <location>
        <begin position="288"/>
        <end position="308"/>
    </location>
</feature>
<dbReference type="PANTHER" id="PTHR38454">
    <property type="entry name" value="INTEGRAL MEMBRANE PROTEIN-RELATED"/>
    <property type="match status" value="1"/>
</dbReference>
<feature type="transmembrane region" description="Helical" evidence="2">
    <location>
        <begin position="834"/>
        <end position="855"/>
    </location>
</feature>
<dbReference type="EMBL" id="BNAT01000046">
    <property type="protein sequence ID" value="GHE58035.1"/>
    <property type="molecule type" value="Genomic_DNA"/>
</dbReference>
<evidence type="ECO:0000313" key="4">
    <source>
        <dbReference type="Proteomes" id="UP000603227"/>
    </source>
</evidence>
<dbReference type="PANTHER" id="PTHR38454:SF1">
    <property type="entry name" value="INTEGRAL MEMBRANE PROTEIN"/>
    <property type="match status" value="1"/>
</dbReference>
<dbReference type="Proteomes" id="UP000603227">
    <property type="component" value="Unassembled WGS sequence"/>
</dbReference>
<feature type="compositionally biased region" description="Basic and acidic residues" evidence="1">
    <location>
        <begin position="873"/>
        <end position="883"/>
    </location>
</feature>
<feature type="transmembrane region" description="Helical" evidence="2">
    <location>
        <begin position="138"/>
        <end position="157"/>
    </location>
</feature>
<feature type="transmembrane region" description="Helical" evidence="2">
    <location>
        <begin position="190"/>
        <end position="223"/>
    </location>
</feature>
<evidence type="ECO:0000256" key="1">
    <source>
        <dbReference type="SAM" id="MobiDB-lite"/>
    </source>
</evidence>
<keyword evidence="2" id="KW-0812">Transmembrane</keyword>
<feature type="transmembrane region" description="Helical" evidence="2">
    <location>
        <begin position="356"/>
        <end position="373"/>
    </location>
</feature>
<proteinExistence type="predicted"/>
<feature type="transmembrane region" description="Helical" evidence="2">
    <location>
        <begin position="436"/>
        <end position="456"/>
    </location>
</feature>
<sequence>MKPTPPPTTPQPGKAALLAAVFTVAVLCASDVIARSYPFGPRTRAVNDLGNQYVPFHAHLWDLLHGRADGGLFVNWQSGFGSSFLPDLGTYVSSPFALLVALFPRDEIDLAVYVITLLKVGAAAAAMAWLLFRLRPGQWWAAGLLGASYALCGWTLADSVYNPMWLDGLVALPLLCLVGEWAMWGRRPVLGVVVVALAWIANFYTAYMATLAAGLVLLLRLWLDDLSRRQRLRAAGRALVTVVLGIGLAAPLVTVVYFGTRHAYPGRVRQFVPVPTEDLLARLLPTTYSFGTPAVFVGTTALLLALALPFHRAVPVRVRAGWTLLVLGVALSMQWGPTHLLWHAFATPQGSSYRQTFVLCALLVIAAWHALSYGLPDLRALSAAGALLALIIAVASTSERTLKSVSLPLALLAAVGALLGLALLRLRRRDGRPLAALAVALLVCTQFGEAAATAAVDTRLRLGHMDDYAPWGARQREQAEAIAGADEWPRYRTEPGREQTVGNDPLLVGGQGAQYYSSLTSDVLSRTMTALGGGWTSRGRNVQSLDNAVTDAIFSVGARVYSPPDPHQNWFPQDGRGVTVARQDAPPLVTVRPTDSDFPGRTGVADFGPSPYRNQEMLLGTRVYTVPEFTVRTAAGKPPSPSDDERPGLRVGALPRATAERKPTITGSCPAGAELYLWAPHFSGTARPAGASADALTGRFRSDQPVTKIAPMQRLGTVPASGQFRIELSPNKTSLIPDGAIGCLDTARLRGAVAELRETGADRVSVSDGTIRAEFPKHSTGIAVIATPRIAGWHCATDNAPAVPAKEYYGLTAVPLYGSATSVTCTFHPPGLRLGMAVGAVSLTAALLTGAVGAVRRRRTPDETAPQPLDSHPTTRERMTNAV</sequence>
<reference evidence="3" key="2">
    <citation type="submission" date="2020-09" db="EMBL/GenBank/DDBJ databases">
        <authorList>
            <person name="Sun Q."/>
            <person name="Zhou Y."/>
        </authorList>
    </citation>
    <scope>NUCLEOTIDE SEQUENCE</scope>
    <source>
        <strain evidence="3">CGMCC 4.7403</strain>
    </source>
</reference>
<dbReference type="AlphaFoldDB" id="A0A918ZLU9"/>
<feature type="transmembrane region" description="Helical" evidence="2">
    <location>
        <begin position="320"/>
        <end position="336"/>
    </location>
</feature>
<dbReference type="RefSeq" id="WP_229914353.1">
    <property type="nucleotide sequence ID" value="NZ_BNAT01000046.1"/>
</dbReference>
<organism evidence="3 4">
    <name type="scientific">Streptomyces capitiformicae</name>
    <dbReference type="NCBI Taxonomy" id="2014920"/>
    <lineage>
        <taxon>Bacteria</taxon>
        <taxon>Bacillati</taxon>
        <taxon>Actinomycetota</taxon>
        <taxon>Actinomycetes</taxon>
        <taxon>Kitasatosporales</taxon>
        <taxon>Streptomycetaceae</taxon>
        <taxon>Streptomyces</taxon>
    </lineage>
</organism>
<dbReference type="Pfam" id="PF09586">
    <property type="entry name" value="YfhO"/>
    <property type="match status" value="2"/>
</dbReference>
<protein>
    <recommendedName>
        <fullName evidence="5">Membrane protein YfhO</fullName>
    </recommendedName>
</protein>
<feature type="transmembrane region" description="Helical" evidence="2">
    <location>
        <begin position="380"/>
        <end position="398"/>
    </location>
</feature>
<name>A0A918ZLU9_9ACTN</name>